<reference evidence="4 5" key="1">
    <citation type="journal article" date="2019" name="Nat. Commun.">
        <title>A new type of DNA phosphorothioation-based antiviral system in archaea.</title>
        <authorList>
            <person name="Xiong L."/>
            <person name="Liu S."/>
            <person name="Chen S."/>
            <person name="Xiao Y."/>
            <person name="Zhu B."/>
            <person name="Gao Y."/>
            <person name="Zhang Y."/>
            <person name="Chen B."/>
            <person name="Luo J."/>
            <person name="Deng Z."/>
            <person name="Chen X."/>
            <person name="Wang L."/>
            <person name="Chen S."/>
        </authorList>
    </citation>
    <scope>NUCLEOTIDE SEQUENCE [LARGE SCALE GENOMIC DNA]</scope>
    <source>
        <strain evidence="4 5">CGMCC 1.10331</strain>
    </source>
</reference>
<gene>
    <name evidence="4" type="ORF">DV707_14005</name>
</gene>
<keyword evidence="1" id="KW-0456">Lyase</keyword>
<dbReference type="InterPro" id="IPR006680">
    <property type="entry name" value="Amidohydro-rel"/>
</dbReference>
<dbReference type="Pfam" id="PF04909">
    <property type="entry name" value="Amidohydro_2"/>
    <property type="match status" value="1"/>
</dbReference>
<protein>
    <recommendedName>
        <fullName evidence="3">Amidohydrolase-related domain-containing protein</fullName>
    </recommendedName>
</protein>
<name>A0A4D6H6F5_9EURY</name>
<dbReference type="Proteomes" id="UP000296733">
    <property type="component" value="Chromosome"/>
</dbReference>
<dbReference type="GO" id="GO:0016787">
    <property type="term" value="F:hydrolase activity"/>
    <property type="evidence" value="ECO:0007669"/>
    <property type="project" value="InterPro"/>
</dbReference>
<evidence type="ECO:0000256" key="1">
    <source>
        <dbReference type="ARBA" id="ARBA00023239"/>
    </source>
</evidence>
<dbReference type="InterPro" id="IPR032465">
    <property type="entry name" value="ACMSD"/>
</dbReference>
<dbReference type="InterPro" id="IPR032466">
    <property type="entry name" value="Metal_Hydrolase"/>
</dbReference>
<dbReference type="EMBL" id="CP031311">
    <property type="protein sequence ID" value="QCC48682.1"/>
    <property type="molecule type" value="Genomic_DNA"/>
</dbReference>
<dbReference type="KEGG" id="hlm:DV707_14005"/>
<feature type="compositionally biased region" description="Basic and acidic residues" evidence="2">
    <location>
        <begin position="63"/>
        <end position="74"/>
    </location>
</feature>
<dbReference type="CDD" id="cd01292">
    <property type="entry name" value="metallo-dependent_hydrolases"/>
    <property type="match status" value="1"/>
</dbReference>
<evidence type="ECO:0000313" key="4">
    <source>
        <dbReference type="EMBL" id="QCC48682.1"/>
    </source>
</evidence>
<accession>A0A4D6H6F5</accession>
<feature type="region of interest" description="Disordered" evidence="2">
    <location>
        <begin position="1"/>
        <end position="117"/>
    </location>
</feature>
<dbReference type="AlphaFoldDB" id="A0A4D6H6F5"/>
<dbReference type="PANTHER" id="PTHR21240">
    <property type="entry name" value="2-AMINO-3-CARBOXYLMUCONATE-6-SEMIALDEHYDE DECARBOXYLASE"/>
    <property type="match status" value="1"/>
</dbReference>
<sequence>MFRRTGPAATRRDETAAVPTPRTKRDPRRIDRTKRIDPDSTGRNGVTPGPAGRNDRRRHRIGGRNERPRLETARGETAVSRGRQGETDAVVPSPQASELARQRSRETLSHGTDRQGNIRMCSTRGVPMRMGRFVIDTHVHGQRVAVNFENREEKPDYATLSKLMWQAEDADQADDDAEIVTYRNTDRLLYDMDLYGVDMVCLQPGFGFSDRLHGKMVEEHPDKFVAFAHPYETNRKAVAGEEEWDIDRACEEMDERLSQDGFVGIGEMLPFDPTITERAERIPWEERHDQLRKIYDVAAKHDVPVRWHPGSVNGGYERDPGTLLPDRRDIKYAIDLHLEYPEVPIIIDHGGVQGNWRKNVEESCNVAATYDNVYIEIGNYWSDLIKRPMNDPNIGPEQLIWGTDWGASWIATNNPANRSTGEYDYPPQRWTQIKSRGLQAHQADAWGTSMRQIDKYAREVDLPADDLNLIMGGNVCRLLDIDPPHKRLFPEYI</sequence>
<evidence type="ECO:0000259" key="3">
    <source>
        <dbReference type="Pfam" id="PF04909"/>
    </source>
</evidence>
<feature type="domain" description="Amidohydrolase-related" evidence="3">
    <location>
        <begin position="135"/>
        <end position="479"/>
    </location>
</feature>
<dbReference type="Gene3D" id="3.20.20.140">
    <property type="entry name" value="Metal-dependent hydrolases"/>
    <property type="match status" value="1"/>
</dbReference>
<feature type="compositionally biased region" description="Basic and acidic residues" evidence="2">
    <location>
        <begin position="28"/>
        <end position="40"/>
    </location>
</feature>
<proteinExistence type="predicted"/>
<organism evidence="4 5">
    <name type="scientific">Halobellus limi</name>
    <dbReference type="NCBI Taxonomy" id="699433"/>
    <lineage>
        <taxon>Archaea</taxon>
        <taxon>Methanobacteriati</taxon>
        <taxon>Methanobacteriota</taxon>
        <taxon>Stenosarchaea group</taxon>
        <taxon>Halobacteria</taxon>
        <taxon>Halobacteriales</taxon>
        <taxon>Haloferacaceae</taxon>
        <taxon>Halobellus</taxon>
    </lineage>
</organism>
<dbReference type="GO" id="GO:0016831">
    <property type="term" value="F:carboxy-lyase activity"/>
    <property type="evidence" value="ECO:0007669"/>
    <property type="project" value="InterPro"/>
</dbReference>
<evidence type="ECO:0000313" key="5">
    <source>
        <dbReference type="Proteomes" id="UP000296733"/>
    </source>
</evidence>
<feature type="compositionally biased region" description="Basic and acidic residues" evidence="2">
    <location>
        <begin position="100"/>
        <end position="113"/>
    </location>
</feature>
<dbReference type="SUPFAM" id="SSF51556">
    <property type="entry name" value="Metallo-dependent hydrolases"/>
    <property type="match status" value="1"/>
</dbReference>
<evidence type="ECO:0000256" key="2">
    <source>
        <dbReference type="SAM" id="MobiDB-lite"/>
    </source>
</evidence>